<reference evidence="2" key="1">
    <citation type="submission" date="2021-04" db="EMBL/GenBank/DDBJ databases">
        <title>Draft genome sequence of Xylanibacillus composti strain K13.</title>
        <authorList>
            <person name="Uke A."/>
            <person name="Chhe C."/>
            <person name="Baramee S."/>
            <person name="Kosugi A."/>
        </authorList>
    </citation>
    <scope>NUCLEOTIDE SEQUENCE</scope>
    <source>
        <strain evidence="2">K13</strain>
    </source>
</reference>
<proteinExistence type="predicted"/>
<evidence type="ECO:0000256" key="1">
    <source>
        <dbReference type="SAM" id="Phobius"/>
    </source>
</evidence>
<keyword evidence="1" id="KW-0472">Membrane</keyword>
<dbReference type="AlphaFoldDB" id="A0A8J4H8I2"/>
<keyword evidence="1" id="KW-0812">Transmembrane</keyword>
<dbReference type="EMBL" id="BOVK01000062">
    <property type="protein sequence ID" value="GIQ70913.1"/>
    <property type="molecule type" value="Genomic_DNA"/>
</dbReference>
<comment type="caution">
    <text evidence="2">The sequence shown here is derived from an EMBL/GenBank/DDBJ whole genome shotgun (WGS) entry which is preliminary data.</text>
</comment>
<gene>
    <name evidence="2" type="ORF">XYCOK13_37370</name>
</gene>
<sequence length="216" mass="22982">MSTGALTIQAEEAELMVHQDIGIMHVQELDSVDGYEGNASLKEKHREIDAYVFEQHQGDLQDIGFKVTHTGPMNGKIEIGIMPYEEEYVQYLQEQFGAEDIVVVEGVQAVTLIADSESVSSPADPGEPRLLADPDEAVSDADADAVATEAVPVSAVVTDSVIAESGAAEELALEARAMDQLPAERSNAVYAWAAAALAALLGLGAVLWKKRTSASK</sequence>
<dbReference type="RefSeq" id="WP_213413719.1">
    <property type="nucleotide sequence ID" value="NZ_BOVK01000062.1"/>
</dbReference>
<feature type="transmembrane region" description="Helical" evidence="1">
    <location>
        <begin position="189"/>
        <end position="208"/>
    </location>
</feature>
<evidence type="ECO:0000313" key="3">
    <source>
        <dbReference type="Proteomes" id="UP000677918"/>
    </source>
</evidence>
<keyword evidence="3" id="KW-1185">Reference proteome</keyword>
<keyword evidence="1" id="KW-1133">Transmembrane helix</keyword>
<dbReference type="Proteomes" id="UP000677918">
    <property type="component" value="Unassembled WGS sequence"/>
</dbReference>
<name>A0A8J4H8I2_9BACL</name>
<evidence type="ECO:0000313" key="2">
    <source>
        <dbReference type="EMBL" id="GIQ70913.1"/>
    </source>
</evidence>
<accession>A0A8J4H8I2</accession>
<protein>
    <submittedName>
        <fullName evidence="2">Uncharacterized protein</fullName>
    </submittedName>
</protein>
<organism evidence="2 3">
    <name type="scientific">Xylanibacillus composti</name>
    <dbReference type="NCBI Taxonomy" id="1572762"/>
    <lineage>
        <taxon>Bacteria</taxon>
        <taxon>Bacillati</taxon>
        <taxon>Bacillota</taxon>
        <taxon>Bacilli</taxon>
        <taxon>Bacillales</taxon>
        <taxon>Paenibacillaceae</taxon>
        <taxon>Xylanibacillus</taxon>
    </lineage>
</organism>